<dbReference type="GO" id="GO:0030136">
    <property type="term" value="C:clathrin-coated vesicle"/>
    <property type="evidence" value="ECO:0007669"/>
    <property type="project" value="UniProtKB-SubCell"/>
</dbReference>
<reference evidence="5 6" key="1">
    <citation type="journal article" date="2021" name="Sci. Rep.">
        <title>Genome sequencing of the multicellular alga Astrephomene provides insights into convergent evolution of germ-soma differentiation.</title>
        <authorList>
            <person name="Yamashita S."/>
            <person name="Yamamoto K."/>
            <person name="Matsuzaki R."/>
            <person name="Suzuki S."/>
            <person name="Yamaguchi H."/>
            <person name="Hirooka S."/>
            <person name="Minakuchi Y."/>
            <person name="Miyagishima S."/>
            <person name="Kawachi M."/>
            <person name="Toyoda A."/>
            <person name="Nozaki H."/>
        </authorList>
    </citation>
    <scope>NUCLEOTIDE SEQUENCE [LARGE SCALE GENOMIC DNA]</scope>
    <source>
        <strain evidence="5 6">NIES-4017</strain>
    </source>
</reference>
<accession>A0AAD3DPJ2</accession>
<dbReference type="GO" id="GO:0032456">
    <property type="term" value="P:endocytic recycling"/>
    <property type="evidence" value="ECO:0007669"/>
    <property type="project" value="TreeGrafter"/>
</dbReference>
<evidence type="ECO:0000313" key="6">
    <source>
        <dbReference type="Proteomes" id="UP001054857"/>
    </source>
</evidence>
<dbReference type="InterPro" id="IPR040032">
    <property type="entry name" value="DENND1A/B/C"/>
</dbReference>
<feature type="compositionally biased region" description="Low complexity" evidence="3">
    <location>
        <begin position="820"/>
        <end position="847"/>
    </location>
</feature>
<dbReference type="SMART" id="SM00799">
    <property type="entry name" value="DENN"/>
    <property type="match status" value="1"/>
</dbReference>
<feature type="compositionally biased region" description="Basic and acidic residues" evidence="3">
    <location>
        <begin position="928"/>
        <end position="940"/>
    </location>
</feature>
<sequence length="1398" mass="145042">MYLLFFVSRLRVEGRTRTPIIYLRYKAATDGCEDVDFNEQLLNAFCFPLGPEAVQPKEVQASEEYTFTLTHGDGQRFTGFCRQIFPPAPRVGSKARYPQVLCIVAENPWCNFFFKVLQVAEQVLKGYDGLLDTGQKELPLDSQLGSFLVDLRKQLSTNPAPGEVLRVLVPNLNVLHGVSPPRYMGSGTVGDSLNWADGRIELQVPPDCGNGLVNSGIPLARLLFHVKVEGMLTLIASLLLERRIVFVARSRDTVTAAVQAAQALIYPFKWHHIYLPILPRDLVDYLSAPMPFLVGLTSEMLPFIRHIPMSEVTTVDLDLREVSPPPGASYDDGRALPYGRQLARALEAVFKTVRSPTEYESSPVITGVMQEYFVRLFGSYRRYIHDQAAEPLLRAANCVSAAAGPAPWKSGTGGGKEGWRGNRDVREGRGAVSHSTCGGSDSTLSPSVPLSSNRLHDDMLRGHGLFFDQPAFVAHRRSETVRAFLNAMRHSQLYQMFIQERLQMAASGAIELPPSNSQSFSFSTSSTASGPRTRAGMLKSNSAHNLATLDKLASQGGGGGGGGSVSVSQAQAAVTQQQQSQQQQSFLHGLASAGGREVCCSGSNVGQDLEAVMASSSSVLDPFELRVQRYPEHRRLLKEQLRSAIAEGAAHGGGGGSKLSNRLRRHRRTDSEDLHSQQQPFGSMHVADIMRRITTYSGLVDVSVASLDNPASYFAEWDMHEDDDDDSPSPSPSPRDREHGRSEHGRSESGNSLQSAESGEAAGPSGAVSQAPAAPGSRPGSVAGGGTGRDQPCHDNTPLRRTSVPIFQNAAKSAYMSLRGAPSGDSPGAAEGPPAPAAAAGPAAVSAGGAGGTRLGAFGSVFASATTDGGGNAASGASRCGVQVKTLPDGHRVYDGSFKDIMRLAATEAKNGLLNGLSGLTSPRGSPRGRDKEANADRRIPAPVPQLQQPQQQQRPAQGALLGAAAQRQAQQSFPGTQPSQGQAMSGNGPGVGQLGTVPLPGMPPAHAQVVKSEGGFRTAGGSVSSADGGGVGSRPAALSTPSAGGAPRADDPHQLQRNDRLSSFLSGLKDKVAGAGNKALGILPTPTYKPQTTGERAAKFKAQLTGGGGATLLAGADGKLKQPHAPQRPLSLQTQIPAGGLIPPPPTPLWKLHTPSASPAAPATPPDAIALSAAASPVAARPQVRAQSFDGSQTMATSVQGPGSAVNQPNAGGDATPAAAIVGATPATCWRGSATHLPVPTDWDPFGVGSAPPAIDTVYSAGGNNCATIGANGVAATTTTTSPFAVVPCGASATAAGGVGVATGPGSPGLGPATDIADLLGLSQPAVTAGTESSATALPTLPTGSSVAFDPFVACEPIASTCPLESAGSNDFAAFTSATSPRDFPGVMPLGSVSSFG</sequence>
<dbReference type="Gene3D" id="6.10.140.1000">
    <property type="match status" value="1"/>
</dbReference>
<feature type="compositionally biased region" description="Basic and acidic residues" evidence="3">
    <location>
        <begin position="417"/>
        <end position="429"/>
    </location>
</feature>
<proteinExistence type="predicted"/>
<dbReference type="Pfam" id="PF03455">
    <property type="entry name" value="dDENN"/>
    <property type="match status" value="1"/>
</dbReference>
<protein>
    <recommendedName>
        <fullName evidence="4">UDENN domain-containing protein</fullName>
    </recommendedName>
</protein>
<dbReference type="InterPro" id="IPR005112">
    <property type="entry name" value="dDENN_dom"/>
</dbReference>
<dbReference type="GO" id="GO:0005085">
    <property type="term" value="F:guanyl-nucleotide exchange factor activity"/>
    <property type="evidence" value="ECO:0007669"/>
    <property type="project" value="InterPro"/>
</dbReference>
<evidence type="ECO:0000256" key="2">
    <source>
        <dbReference type="ARBA" id="ARBA00023329"/>
    </source>
</evidence>
<feature type="region of interest" description="Disordered" evidence="3">
    <location>
        <begin position="515"/>
        <end position="534"/>
    </location>
</feature>
<comment type="subcellular location">
    <subcellularLocation>
        <location evidence="1">Cytoplasmic vesicle</location>
        <location evidence="1">Clathrin-coated vesicle</location>
    </subcellularLocation>
</comment>
<name>A0AAD3DPJ2_9CHLO</name>
<feature type="compositionally biased region" description="Basic and acidic residues" evidence="3">
    <location>
        <begin position="734"/>
        <end position="747"/>
    </location>
</feature>
<dbReference type="Gene3D" id="3.40.50.11500">
    <property type="match status" value="1"/>
</dbReference>
<dbReference type="EMBL" id="BMAR01000008">
    <property type="protein sequence ID" value="GFR44889.1"/>
    <property type="molecule type" value="Genomic_DNA"/>
</dbReference>
<keyword evidence="2" id="KW-0968">Cytoplasmic vesicle</keyword>
<evidence type="ECO:0000313" key="5">
    <source>
        <dbReference type="EMBL" id="GFR44889.1"/>
    </source>
</evidence>
<dbReference type="GO" id="GO:0005829">
    <property type="term" value="C:cytosol"/>
    <property type="evidence" value="ECO:0007669"/>
    <property type="project" value="TreeGrafter"/>
</dbReference>
<feature type="region of interest" description="Disordered" evidence="3">
    <location>
        <begin position="719"/>
        <end position="802"/>
    </location>
</feature>
<evidence type="ECO:0000256" key="3">
    <source>
        <dbReference type="SAM" id="MobiDB-lite"/>
    </source>
</evidence>
<dbReference type="GO" id="GO:0006897">
    <property type="term" value="P:endocytosis"/>
    <property type="evidence" value="ECO:0007669"/>
    <property type="project" value="TreeGrafter"/>
</dbReference>
<dbReference type="GO" id="GO:1901981">
    <property type="term" value="F:phosphatidylinositol phosphate binding"/>
    <property type="evidence" value="ECO:0007669"/>
    <property type="project" value="TreeGrafter"/>
</dbReference>
<dbReference type="Pfam" id="PF02141">
    <property type="entry name" value="DENN"/>
    <property type="match status" value="1"/>
</dbReference>
<evidence type="ECO:0000259" key="4">
    <source>
        <dbReference type="PROSITE" id="PS50211"/>
    </source>
</evidence>
<dbReference type="PANTHER" id="PTHR13196:SF14">
    <property type="entry name" value="UDENN DOMAIN-CONTAINING PROTEIN"/>
    <property type="match status" value="1"/>
</dbReference>
<keyword evidence="6" id="KW-1185">Reference proteome</keyword>
<feature type="domain" description="UDENN" evidence="4">
    <location>
        <begin position="2"/>
        <end position="508"/>
    </location>
</feature>
<feature type="region of interest" description="Disordered" evidence="3">
    <location>
        <begin position="914"/>
        <end position="1055"/>
    </location>
</feature>
<dbReference type="Proteomes" id="UP001054857">
    <property type="component" value="Unassembled WGS sequence"/>
</dbReference>
<dbReference type="InterPro" id="IPR043153">
    <property type="entry name" value="DENN_C"/>
</dbReference>
<dbReference type="PROSITE" id="PS50211">
    <property type="entry name" value="DENN"/>
    <property type="match status" value="1"/>
</dbReference>
<dbReference type="PANTHER" id="PTHR13196">
    <property type="entry name" value="DENN DOMAIN-CONTAINING"/>
    <property type="match status" value="1"/>
</dbReference>
<feature type="compositionally biased region" description="Low complexity" evidence="3">
    <location>
        <begin position="515"/>
        <end position="529"/>
    </location>
</feature>
<feature type="region of interest" description="Disordered" evidence="3">
    <location>
        <begin position="647"/>
        <end position="681"/>
    </location>
</feature>
<organism evidence="5 6">
    <name type="scientific">Astrephomene gubernaculifera</name>
    <dbReference type="NCBI Taxonomy" id="47775"/>
    <lineage>
        <taxon>Eukaryota</taxon>
        <taxon>Viridiplantae</taxon>
        <taxon>Chlorophyta</taxon>
        <taxon>core chlorophytes</taxon>
        <taxon>Chlorophyceae</taxon>
        <taxon>CS clade</taxon>
        <taxon>Chlamydomonadales</taxon>
        <taxon>Astrephomenaceae</taxon>
        <taxon>Astrephomene</taxon>
    </lineage>
</organism>
<gene>
    <name evidence="5" type="ORF">Agub_g6233</name>
</gene>
<comment type="caution">
    <text evidence="5">The sequence shown here is derived from an EMBL/GenBank/DDBJ whole genome shotgun (WGS) entry which is preliminary data.</text>
</comment>
<feature type="region of interest" description="Disordered" evidence="3">
    <location>
        <begin position="817"/>
        <end position="847"/>
    </location>
</feature>
<feature type="region of interest" description="Disordered" evidence="3">
    <location>
        <begin position="409"/>
        <end position="449"/>
    </location>
</feature>
<evidence type="ECO:0000256" key="1">
    <source>
        <dbReference type="ARBA" id="ARBA00004132"/>
    </source>
</evidence>
<feature type="compositionally biased region" description="Polar residues" evidence="3">
    <location>
        <begin position="433"/>
        <end position="449"/>
    </location>
</feature>
<dbReference type="Gene3D" id="3.30.450.200">
    <property type="match status" value="1"/>
</dbReference>
<feature type="compositionally biased region" description="Low complexity" evidence="3">
    <location>
        <begin position="945"/>
        <end position="972"/>
    </location>
</feature>
<dbReference type="InterPro" id="IPR037516">
    <property type="entry name" value="Tripartite_DENN"/>
</dbReference>
<feature type="compositionally biased region" description="Low complexity" evidence="3">
    <location>
        <begin position="755"/>
        <end position="769"/>
    </location>
</feature>
<dbReference type="InterPro" id="IPR005113">
    <property type="entry name" value="uDENN_dom"/>
</dbReference>
<dbReference type="InterPro" id="IPR001194">
    <property type="entry name" value="cDENN_dom"/>
</dbReference>
<feature type="compositionally biased region" description="Polar residues" evidence="3">
    <location>
        <begin position="973"/>
        <end position="986"/>
    </location>
</feature>
<dbReference type="Pfam" id="PF03456">
    <property type="entry name" value="uDENN"/>
    <property type="match status" value="1"/>
</dbReference>